<accession>A0A814SHH1</accession>
<proteinExistence type="predicted"/>
<reference evidence="2" key="1">
    <citation type="submission" date="2021-02" db="EMBL/GenBank/DDBJ databases">
        <authorList>
            <person name="Nowell W R."/>
        </authorList>
    </citation>
    <scope>NUCLEOTIDE SEQUENCE</scope>
    <source>
        <strain evidence="2">Ploen Becks lab</strain>
    </source>
</reference>
<dbReference type="EMBL" id="CAJNOC010011485">
    <property type="protein sequence ID" value="CAF1148350.1"/>
    <property type="molecule type" value="Genomic_DNA"/>
</dbReference>
<dbReference type="InterPro" id="IPR036322">
    <property type="entry name" value="WD40_repeat_dom_sf"/>
</dbReference>
<protein>
    <submittedName>
        <fullName evidence="2">Uncharacterized protein</fullName>
    </submittedName>
</protein>
<dbReference type="AlphaFoldDB" id="A0A814SHH1"/>
<organism evidence="2 3">
    <name type="scientific">Brachionus calyciflorus</name>
    <dbReference type="NCBI Taxonomy" id="104777"/>
    <lineage>
        <taxon>Eukaryota</taxon>
        <taxon>Metazoa</taxon>
        <taxon>Spiralia</taxon>
        <taxon>Gnathifera</taxon>
        <taxon>Rotifera</taxon>
        <taxon>Eurotatoria</taxon>
        <taxon>Monogononta</taxon>
        <taxon>Pseudotrocha</taxon>
        <taxon>Ploima</taxon>
        <taxon>Brachionidae</taxon>
        <taxon>Brachionus</taxon>
    </lineage>
</organism>
<feature type="non-terminal residue" evidence="2">
    <location>
        <position position="1"/>
    </location>
</feature>
<dbReference type="SMART" id="SM00320">
    <property type="entry name" value="WD40"/>
    <property type="match status" value="1"/>
</dbReference>
<dbReference type="OrthoDB" id="10251741at2759"/>
<dbReference type="InterPro" id="IPR001680">
    <property type="entry name" value="WD40_rpt"/>
</dbReference>
<keyword evidence="3" id="KW-1185">Reference proteome</keyword>
<dbReference type="Pfam" id="PF00400">
    <property type="entry name" value="WD40"/>
    <property type="match status" value="1"/>
</dbReference>
<name>A0A814SHH1_9BILA</name>
<keyword evidence="1" id="KW-0853">WD repeat</keyword>
<evidence type="ECO:0000256" key="1">
    <source>
        <dbReference type="PROSITE-ProRule" id="PRU00221"/>
    </source>
</evidence>
<feature type="repeat" description="WD" evidence="1">
    <location>
        <begin position="36"/>
        <end position="69"/>
    </location>
</feature>
<evidence type="ECO:0000313" key="2">
    <source>
        <dbReference type="EMBL" id="CAF1148350.1"/>
    </source>
</evidence>
<dbReference type="Gene3D" id="2.130.10.10">
    <property type="entry name" value="YVTN repeat-like/Quinoprotein amine dehydrogenase"/>
    <property type="match status" value="1"/>
</dbReference>
<dbReference type="PROSITE" id="PS50082">
    <property type="entry name" value="WD_REPEATS_2"/>
    <property type="match status" value="1"/>
</dbReference>
<dbReference type="InterPro" id="IPR015943">
    <property type="entry name" value="WD40/YVTN_repeat-like_dom_sf"/>
</dbReference>
<evidence type="ECO:0000313" key="3">
    <source>
        <dbReference type="Proteomes" id="UP000663879"/>
    </source>
</evidence>
<dbReference type="Proteomes" id="UP000663879">
    <property type="component" value="Unassembled WGS sequence"/>
</dbReference>
<sequence length="93" mass="10401">MGLILTDKILNLFASGLKNGDVLVWDYDSNSLLYNLSGHASTVRSIEYLPNNFLATGDESSKIIIWNLEAKLKQTVLIHYGFVRSLILIDSKT</sequence>
<dbReference type="SUPFAM" id="SSF50978">
    <property type="entry name" value="WD40 repeat-like"/>
    <property type="match status" value="1"/>
</dbReference>
<dbReference type="PROSITE" id="PS50294">
    <property type="entry name" value="WD_REPEATS_REGION"/>
    <property type="match status" value="1"/>
</dbReference>
<gene>
    <name evidence="2" type="ORF">OXX778_LOCUS23186</name>
</gene>
<comment type="caution">
    <text evidence="2">The sequence shown here is derived from an EMBL/GenBank/DDBJ whole genome shotgun (WGS) entry which is preliminary data.</text>
</comment>